<dbReference type="FunFam" id="3.40.50.1460:FF:000012">
    <property type="entry name" value="Caspase 9"/>
    <property type="match status" value="1"/>
</dbReference>
<proteinExistence type="inferred from homology"/>
<dbReference type="GO" id="GO:0004197">
    <property type="term" value="F:cysteine-type endopeptidase activity"/>
    <property type="evidence" value="ECO:0007669"/>
    <property type="project" value="InterPro"/>
</dbReference>
<dbReference type="EMBL" id="VZRZ01001218">
    <property type="protein sequence ID" value="NWW71230.1"/>
    <property type="molecule type" value="Genomic_DNA"/>
</dbReference>
<dbReference type="PANTHER" id="PTHR47901">
    <property type="entry name" value="CASPASE RECRUITMENT DOMAIN-CONTAINING PROTEIN 18"/>
    <property type="match status" value="1"/>
</dbReference>
<dbReference type="SUPFAM" id="SSF52129">
    <property type="entry name" value="Caspase-like"/>
    <property type="match status" value="1"/>
</dbReference>
<dbReference type="InterPro" id="IPR001309">
    <property type="entry name" value="Pept_C14_p20"/>
</dbReference>
<dbReference type="PROSITE" id="PS01121">
    <property type="entry name" value="CASPASE_HIS"/>
    <property type="match status" value="1"/>
</dbReference>
<dbReference type="InterPro" id="IPR001315">
    <property type="entry name" value="CARD"/>
</dbReference>
<sequence>MEEQQRRALRRGRARLVAALRVEPLWEPLEQRGLFTRPMLEELQSTGSRGDQARQLIIDLETRGKQAFPVFLSILRDTGQGNLAEMLIQECESQLAPPQLLDLRPVKLEPRKEKQHKRLPFLTDIVSSWISQQALGIRGSLIVMCPCQVYELKADPCGHCLILNNVNFSRNSDLSTREGSDVDCEKLERRFKALRFAVLTRRDLKAQEMISELQKMSRWDHSALDCCIVVILSHGCQTSHIQFPGGVYGTDGKPIPIEKIVNYFNGSNCPSLRGKPKLFFIQACGGEQKDQGFVVDCDSLENEAPGGSLESDATPFQAPLGNVDEPDAIASLPTPSDILVSYSTFPGFVSWREKSSGSWYVEMLDSVLERYAHSEDLLNMLLRVANAVSAKGRYKQIPGCFNFLRKKFFFACD</sequence>
<feature type="active site" evidence="7">
    <location>
        <position position="284"/>
    </location>
</feature>
<dbReference type="SMART" id="SM00114">
    <property type="entry name" value="CARD"/>
    <property type="match status" value="1"/>
</dbReference>
<keyword evidence="13" id="KW-1185">Reference proteome</keyword>
<dbReference type="SMART" id="SM00115">
    <property type="entry name" value="CASc"/>
    <property type="match status" value="1"/>
</dbReference>
<dbReference type="InterPro" id="IPR015917">
    <property type="entry name" value="Pept_C14A"/>
</dbReference>
<evidence type="ECO:0000259" key="9">
    <source>
        <dbReference type="PROSITE" id="PS50207"/>
    </source>
</evidence>
<organism evidence="12 13">
    <name type="scientific">Climacteris rufus</name>
    <name type="common">rufous treecreeper</name>
    <dbReference type="NCBI Taxonomy" id="47695"/>
    <lineage>
        <taxon>Eukaryota</taxon>
        <taxon>Metazoa</taxon>
        <taxon>Chordata</taxon>
        <taxon>Craniata</taxon>
        <taxon>Vertebrata</taxon>
        <taxon>Euteleostomi</taxon>
        <taxon>Archelosauria</taxon>
        <taxon>Archosauria</taxon>
        <taxon>Dinosauria</taxon>
        <taxon>Saurischia</taxon>
        <taxon>Theropoda</taxon>
        <taxon>Coelurosauria</taxon>
        <taxon>Aves</taxon>
        <taxon>Neognathae</taxon>
        <taxon>Neoaves</taxon>
        <taxon>Telluraves</taxon>
        <taxon>Australaves</taxon>
        <taxon>Passeriformes</taxon>
        <taxon>Climacteridae</taxon>
        <taxon>Climacteris</taxon>
    </lineage>
</organism>
<evidence type="ECO:0000256" key="8">
    <source>
        <dbReference type="RuleBase" id="RU003971"/>
    </source>
</evidence>
<evidence type="ECO:0000259" key="10">
    <source>
        <dbReference type="PROSITE" id="PS50208"/>
    </source>
</evidence>
<dbReference type="InterPro" id="IPR029030">
    <property type="entry name" value="Caspase-like_dom_sf"/>
</dbReference>
<feature type="domain" description="Caspase family p20" evidence="10">
    <location>
        <begin position="156"/>
        <end position="288"/>
    </location>
</feature>
<reference evidence="12 13" key="1">
    <citation type="submission" date="2019-09" db="EMBL/GenBank/DDBJ databases">
        <title>Bird 10,000 Genomes (B10K) Project - Family phase.</title>
        <authorList>
            <person name="Zhang G."/>
        </authorList>
    </citation>
    <scope>NUCLEOTIDE SEQUENCE [LARGE SCALE GENOMIC DNA]</scope>
    <source>
        <strain evidence="12">B10K-DU-029-53</strain>
    </source>
</reference>
<evidence type="ECO:0000259" key="11">
    <source>
        <dbReference type="PROSITE" id="PS50209"/>
    </source>
</evidence>
<feature type="active site" evidence="7">
    <location>
        <position position="234"/>
    </location>
</feature>
<evidence type="ECO:0000256" key="7">
    <source>
        <dbReference type="PIRSR" id="PIRSR038001-1"/>
    </source>
</evidence>
<evidence type="ECO:0000256" key="6">
    <source>
        <dbReference type="ARBA" id="ARBA00023145"/>
    </source>
</evidence>
<dbReference type="InterPro" id="IPR002398">
    <property type="entry name" value="Pept_C14"/>
</dbReference>
<dbReference type="InterPro" id="IPR011029">
    <property type="entry name" value="DEATH-like_dom_sf"/>
</dbReference>
<keyword evidence="2" id="KW-0645">Protease</keyword>
<dbReference type="PIRSF" id="PIRSF038001">
    <property type="entry name" value="Caspase_ICE"/>
    <property type="match status" value="1"/>
</dbReference>
<gene>
    <name evidence="12" type="primary">Casp9</name>
    <name evidence="12" type="ORF">CLIRUF_R00723</name>
</gene>
<accession>A0A7K6QBV1</accession>
<comment type="similarity">
    <text evidence="1 8">Belongs to the peptidase C14A family.</text>
</comment>
<protein>
    <submittedName>
        <fullName evidence="12">CASP9 protein</fullName>
    </submittedName>
</protein>
<evidence type="ECO:0000256" key="4">
    <source>
        <dbReference type="ARBA" id="ARBA00022801"/>
    </source>
</evidence>
<feature type="non-terminal residue" evidence="12">
    <location>
        <position position="413"/>
    </location>
</feature>
<dbReference type="Pfam" id="PF00656">
    <property type="entry name" value="Peptidase_C14"/>
    <property type="match status" value="1"/>
</dbReference>
<name>A0A7K6QBV1_9PASS</name>
<keyword evidence="4" id="KW-0378">Hydrolase</keyword>
<dbReference type="InterPro" id="IPR033139">
    <property type="entry name" value="Caspase_cys_AS"/>
</dbReference>
<dbReference type="Proteomes" id="UP000580879">
    <property type="component" value="Unassembled WGS sequence"/>
</dbReference>
<dbReference type="InterPro" id="IPR002138">
    <property type="entry name" value="Pept_C14_p10"/>
</dbReference>
<dbReference type="PROSITE" id="PS01122">
    <property type="entry name" value="CASPASE_CYS"/>
    <property type="match status" value="1"/>
</dbReference>
<evidence type="ECO:0000313" key="13">
    <source>
        <dbReference type="Proteomes" id="UP000580879"/>
    </source>
</evidence>
<dbReference type="Pfam" id="PF00619">
    <property type="entry name" value="CARD"/>
    <property type="match status" value="1"/>
</dbReference>
<dbReference type="PROSITE" id="PS50208">
    <property type="entry name" value="CASPASE_P20"/>
    <property type="match status" value="1"/>
</dbReference>
<dbReference type="GO" id="GO:0006915">
    <property type="term" value="P:apoptotic process"/>
    <property type="evidence" value="ECO:0007669"/>
    <property type="project" value="UniProtKB-KW"/>
</dbReference>
<dbReference type="OrthoDB" id="6044770at2759"/>
<keyword evidence="6" id="KW-0865">Zymogen</keyword>
<dbReference type="GO" id="GO:0006508">
    <property type="term" value="P:proteolysis"/>
    <property type="evidence" value="ECO:0007669"/>
    <property type="project" value="UniProtKB-KW"/>
</dbReference>
<feature type="non-terminal residue" evidence="12">
    <location>
        <position position="1"/>
    </location>
</feature>
<dbReference type="PRINTS" id="PR00376">
    <property type="entry name" value="IL1BCENZYME"/>
</dbReference>
<dbReference type="Gene3D" id="3.40.50.1460">
    <property type="match status" value="1"/>
</dbReference>
<evidence type="ECO:0000256" key="5">
    <source>
        <dbReference type="ARBA" id="ARBA00022807"/>
    </source>
</evidence>
<evidence type="ECO:0000313" key="12">
    <source>
        <dbReference type="EMBL" id="NWW71230.1"/>
    </source>
</evidence>
<keyword evidence="5" id="KW-0788">Thiol protease</keyword>
<dbReference type="PROSITE" id="PS50209">
    <property type="entry name" value="CARD"/>
    <property type="match status" value="1"/>
</dbReference>
<dbReference type="InterPro" id="IPR016129">
    <property type="entry name" value="Caspase_his_AS"/>
</dbReference>
<dbReference type="PANTHER" id="PTHR47901:SF8">
    <property type="entry name" value="CASPASE-3"/>
    <property type="match status" value="1"/>
</dbReference>
<dbReference type="SUPFAM" id="SSF47986">
    <property type="entry name" value="DEATH domain"/>
    <property type="match status" value="1"/>
</dbReference>
<evidence type="ECO:0000256" key="1">
    <source>
        <dbReference type="ARBA" id="ARBA00010134"/>
    </source>
</evidence>
<feature type="domain" description="Caspase family p10" evidence="9">
    <location>
        <begin position="328"/>
        <end position="410"/>
    </location>
</feature>
<comment type="caution">
    <text evidence="12">The sequence shown here is derived from an EMBL/GenBank/DDBJ whole genome shotgun (WGS) entry which is preliminary data.</text>
</comment>
<dbReference type="GO" id="GO:0042981">
    <property type="term" value="P:regulation of apoptotic process"/>
    <property type="evidence" value="ECO:0007669"/>
    <property type="project" value="InterPro"/>
</dbReference>
<dbReference type="AlphaFoldDB" id="A0A7K6QBV1"/>
<dbReference type="Gene3D" id="1.10.533.10">
    <property type="entry name" value="Death Domain, Fas"/>
    <property type="match status" value="1"/>
</dbReference>
<feature type="domain" description="CARD" evidence="11">
    <location>
        <begin position="1"/>
        <end position="90"/>
    </location>
</feature>
<dbReference type="InterPro" id="IPR042147">
    <property type="entry name" value="CARD_CASP9"/>
</dbReference>
<dbReference type="InterPro" id="IPR011600">
    <property type="entry name" value="Pept_C14_caspase"/>
</dbReference>
<dbReference type="CDD" id="cd08326">
    <property type="entry name" value="CARD_CASP9"/>
    <property type="match status" value="1"/>
</dbReference>
<dbReference type="PROSITE" id="PS50207">
    <property type="entry name" value="CASPASE_P10"/>
    <property type="match status" value="1"/>
</dbReference>
<evidence type="ECO:0000256" key="2">
    <source>
        <dbReference type="ARBA" id="ARBA00022670"/>
    </source>
</evidence>
<dbReference type="CDD" id="cd00032">
    <property type="entry name" value="CASc"/>
    <property type="match status" value="1"/>
</dbReference>
<evidence type="ECO:0000256" key="3">
    <source>
        <dbReference type="ARBA" id="ARBA00022703"/>
    </source>
</evidence>
<keyword evidence="3" id="KW-0053">Apoptosis</keyword>